<evidence type="ECO:0000313" key="3">
    <source>
        <dbReference type="EMBL" id="KAF9751047.1"/>
    </source>
</evidence>
<organism evidence="3 4">
    <name type="scientific">Bionectria ochroleuca</name>
    <name type="common">Gliocladium roseum</name>
    <dbReference type="NCBI Taxonomy" id="29856"/>
    <lineage>
        <taxon>Eukaryota</taxon>
        <taxon>Fungi</taxon>
        <taxon>Dikarya</taxon>
        <taxon>Ascomycota</taxon>
        <taxon>Pezizomycotina</taxon>
        <taxon>Sordariomycetes</taxon>
        <taxon>Hypocreomycetidae</taxon>
        <taxon>Hypocreales</taxon>
        <taxon>Bionectriaceae</taxon>
        <taxon>Clonostachys</taxon>
    </lineage>
</organism>
<name>A0A8H7TNP6_BIOOC</name>
<feature type="region of interest" description="Disordered" evidence="2">
    <location>
        <begin position="57"/>
        <end position="107"/>
    </location>
</feature>
<protein>
    <submittedName>
        <fullName evidence="3">Uncharacterized protein</fullName>
    </submittedName>
</protein>
<evidence type="ECO:0000313" key="4">
    <source>
        <dbReference type="Proteomes" id="UP000616885"/>
    </source>
</evidence>
<dbReference type="Proteomes" id="UP000616885">
    <property type="component" value="Unassembled WGS sequence"/>
</dbReference>
<dbReference type="AlphaFoldDB" id="A0A8H7TNP6"/>
<evidence type="ECO:0000256" key="1">
    <source>
        <dbReference type="SAM" id="Coils"/>
    </source>
</evidence>
<sequence length="143" mass="15655">MANSMARFQQRLQQKLQQQVQQFQQKLQQRVQQFEQQMEQQISAALASLEPVIPPRGNLARFERDPSGVMQVDGGKLELPGNTQTTTAAPEPLGNVQVPEGSRNTRYSSRLTRAPLSDGILFDGVPAAQSNGNASCDCSNSAN</sequence>
<reference evidence="3" key="1">
    <citation type="submission" date="2020-10" db="EMBL/GenBank/DDBJ databases">
        <title>High-Quality Genome Resource of Clonostachys rosea strain S41 by Oxford Nanopore Long-Read Sequencing.</title>
        <authorList>
            <person name="Wang H."/>
        </authorList>
    </citation>
    <scope>NUCLEOTIDE SEQUENCE</scope>
    <source>
        <strain evidence="3">S41</strain>
    </source>
</reference>
<gene>
    <name evidence="3" type="ORF">IM811_015267</name>
</gene>
<keyword evidence="1" id="KW-0175">Coiled coil</keyword>
<feature type="coiled-coil region" evidence="1">
    <location>
        <begin position="6"/>
        <end position="44"/>
    </location>
</feature>
<comment type="caution">
    <text evidence="3">The sequence shown here is derived from an EMBL/GenBank/DDBJ whole genome shotgun (WGS) entry which is preliminary data.</text>
</comment>
<evidence type="ECO:0000256" key="2">
    <source>
        <dbReference type="SAM" id="MobiDB-lite"/>
    </source>
</evidence>
<proteinExistence type="predicted"/>
<accession>A0A8H7TNP6</accession>
<dbReference type="EMBL" id="JADCTT010000006">
    <property type="protein sequence ID" value="KAF9751047.1"/>
    <property type="molecule type" value="Genomic_DNA"/>
</dbReference>